<evidence type="ECO:0000313" key="2">
    <source>
        <dbReference type="Proteomes" id="UP000285575"/>
    </source>
</evidence>
<dbReference type="Proteomes" id="UP000285575">
    <property type="component" value="Unassembled WGS sequence"/>
</dbReference>
<evidence type="ECO:0000313" key="1">
    <source>
        <dbReference type="EMBL" id="RVU46028.1"/>
    </source>
</evidence>
<keyword evidence="2" id="KW-1185">Reference proteome</keyword>
<reference evidence="1 2" key="1">
    <citation type="submission" date="2019-01" db="EMBL/GenBank/DDBJ databases">
        <authorList>
            <person name="Chen W.-M."/>
        </authorList>
    </citation>
    <scope>NUCLEOTIDE SEQUENCE [LARGE SCALE GENOMIC DNA]</scope>
    <source>
        <strain evidence="1 2">KYPY4</strain>
    </source>
</reference>
<name>A0A437RH16_9BURK</name>
<proteinExistence type="predicted"/>
<dbReference type="EMBL" id="SACR01000003">
    <property type="protein sequence ID" value="RVU46028.1"/>
    <property type="molecule type" value="Genomic_DNA"/>
</dbReference>
<organism evidence="1 2">
    <name type="scientific">Rubrivivax rivuli</name>
    <dbReference type="NCBI Taxonomy" id="1862385"/>
    <lineage>
        <taxon>Bacteria</taxon>
        <taxon>Pseudomonadati</taxon>
        <taxon>Pseudomonadota</taxon>
        <taxon>Betaproteobacteria</taxon>
        <taxon>Burkholderiales</taxon>
        <taxon>Sphaerotilaceae</taxon>
        <taxon>Rubrivivax</taxon>
    </lineage>
</organism>
<protein>
    <submittedName>
        <fullName evidence="1">Uncharacterized protein</fullName>
    </submittedName>
</protein>
<dbReference type="AlphaFoldDB" id="A0A437RH16"/>
<sequence length="63" mass="7395">MKKPIGMSSHHRKVSCRPQKCRSCSTAACRALTGAKETEKDQRLARKCKPFFFAGRFFWFRKR</sequence>
<gene>
    <name evidence="1" type="ORF">EOE66_09140</name>
</gene>
<comment type="caution">
    <text evidence="1">The sequence shown here is derived from an EMBL/GenBank/DDBJ whole genome shotgun (WGS) entry which is preliminary data.</text>
</comment>
<accession>A0A437RH16</accession>